<accession>A0AAV5SRY2</accession>
<keyword evidence="1" id="KW-0732">Signal</keyword>
<dbReference type="AlphaFoldDB" id="A0AAV5SRY2"/>
<feature type="non-terminal residue" evidence="2">
    <location>
        <position position="1"/>
    </location>
</feature>
<sequence>SPSLMLVSLLVIILPALASAQVEWPKCDDKSDNVVRIFNSPGSQQLPVQLNGASMTTYDANFQPACNTTGGDITFPGEASVNQGTMTVTQKFDARFVTMRLTMKKNDTEIGWMCIDGVAQNGLVDNTFCTFDFCDSYQSVIYAMPICDALTQPGVYKLDEKTPFPIYFFFNPIPYEDRNLMTGMWKISARASLGDVVIFDWTFMGTDDSGWVHITKTGVQ</sequence>
<name>A0AAV5SRY2_9BILA</name>
<feature type="chain" id="PRO_5043865249" evidence="1">
    <location>
        <begin position="21"/>
        <end position="220"/>
    </location>
</feature>
<keyword evidence="3" id="KW-1185">Reference proteome</keyword>
<gene>
    <name evidence="2" type="ORF">PENTCL1PPCAC_4471</name>
</gene>
<reference evidence="2" key="1">
    <citation type="submission" date="2023-10" db="EMBL/GenBank/DDBJ databases">
        <title>Genome assembly of Pristionchus species.</title>
        <authorList>
            <person name="Yoshida K."/>
            <person name="Sommer R.J."/>
        </authorList>
    </citation>
    <scope>NUCLEOTIDE SEQUENCE</scope>
    <source>
        <strain evidence="2">RS0144</strain>
    </source>
</reference>
<protein>
    <submittedName>
        <fullName evidence="2">Uncharacterized protein</fullName>
    </submittedName>
</protein>
<organism evidence="2 3">
    <name type="scientific">Pristionchus entomophagus</name>
    <dbReference type="NCBI Taxonomy" id="358040"/>
    <lineage>
        <taxon>Eukaryota</taxon>
        <taxon>Metazoa</taxon>
        <taxon>Ecdysozoa</taxon>
        <taxon>Nematoda</taxon>
        <taxon>Chromadorea</taxon>
        <taxon>Rhabditida</taxon>
        <taxon>Rhabditina</taxon>
        <taxon>Diplogasteromorpha</taxon>
        <taxon>Diplogasteroidea</taxon>
        <taxon>Neodiplogasteridae</taxon>
        <taxon>Pristionchus</taxon>
    </lineage>
</organism>
<dbReference type="EMBL" id="BTSX01000002">
    <property type="protein sequence ID" value="GMS82296.1"/>
    <property type="molecule type" value="Genomic_DNA"/>
</dbReference>
<comment type="caution">
    <text evidence="2">The sequence shown here is derived from an EMBL/GenBank/DDBJ whole genome shotgun (WGS) entry which is preliminary data.</text>
</comment>
<evidence type="ECO:0000313" key="3">
    <source>
        <dbReference type="Proteomes" id="UP001432027"/>
    </source>
</evidence>
<evidence type="ECO:0000256" key="1">
    <source>
        <dbReference type="SAM" id="SignalP"/>
    </source>
</evidence>
<evidence type="ECO:0000313" key="2">
    <source>
        <dbReference type="EMBL" id="GMS82296.1"/>
    </source>
</evidence>
<feature type="signal peptide" evidence="1">
    <location>
        <begin position="1"/>
        <end position="20"/>
    </location>
</feature>
<proteinExistence type="predicted"/>
<dbReference type="Proteomes" id="UP001432027">
    <property type="component" value="Unassembled WGS sequence"/>
</dbReference>